<dbReference type="PANTHER" id="PTHR10799">
    <property type="entry name" value="SNF2/RAD54 HELICASE FAMILY"/>
    <property type="match status" value="1"/>
</dbReference>
<evidence type="ECO:0000313" key="3">
    <source>
        <dbReference type="Proteomes" id="UP000054166"/>
    </source>
</evidence>
<dbReference type="Proteomes" id="UP000054166">
    <property type="component" value="Unassembled WGS sequence"/>
</dbReference>
<accession>A0A0C3EJZ5</accession>
<dbReference type="EMBL" id="KN833100">
    <property type="protein sequence ID" value="KIM72950.1"/>
    <property type="molecule type" value="Genomic_DNA"/>
</dbReference>
<dbReference type="STRING" id="765440.A0A0C3EJZ5"/>
<reference evidence="2 3" key="1">
    <citation type="submission" date="2014-04" db="EMBL/GenBank/DDBJ databases">
        <authorList>
            <consortium name="DOE Joint Genome Institute"/>
            <person name="Kuo A."/>
            <person name="Tarkka M."/>
            <person name="Buscot F."/>
            <person name="Kohler A."/>
            <person name="Nagy L.G."/>
            <person name="Floudas D."/>
            <person name="Copeland A."/>
            <person name="Barry K.W."/>
            <person name="Cichocki N."/>
            <person name="Veneault-Fourrey C."/>
            <person name="LaButti K."/>
            <person name="Lindquist E.A."/>
            <person name="Lipzen A."/>
            <person name="Lundell T."/>
            <person name="Morin E."/>
            <person name="Murat C."/>
            <person name="Sun H."/>
            <person name="Tunlid A."/>
            <person name="Henrissat B."/>
            <person name="Grigoriev I.V."/>
            <person name="Hibbett D.S."/>
            <person name="Martin F."/>
            <person name="Nordberg H.P."/>
            <person name="Cantor M.N."/>
            <person name="Hua S.X."/>
        </authorList>
    </citation>
    <scope>NUCLEOTIDE SEQUENCE [LARGE SCALE GENOMIC DNA]</scope>
    <source>
        <strain evidence="2 3">F 1598</strain>
    </source>
</reference>
<evidence type="ECO:0008006" key="4">
    <source>
        <dbReference type="Google" id="ProtNLM"/>
    </source>
</evidence>
<dbReference type="OrthoDB" id="2691546at2759"/>
<dbReference type="InterPro" id="IPR038718">
    <property type="entry name" value="SNF2-like_sf"/>
</dbReference>
<evidence type="ECO:0000313" key="2">
    <source>
        <dbReference type="EMBL" id="KIM72950.1"/>
    </source>
</evidence>
<name>A0A0C3EJZ5_PILCF</name>
<dbReference type="InParanoid" id="A0A0C3EJZ5"/>
<proteinExistence type="predicted"/>
<dbReference type="HOGENOM" id="CLU_1687344_0_0_1"/>
<feature type="compositionally biased region" description="Polar residues" evidence="1">
    <location>
        <begin position="42"/>
        <end position="51"/>
    </location>
</feature>
<feature type="region of interest" description="Disordered" evidence="1">
    <location>
        <begin position="28"/>
        <end position="74"/>
    </location>
</feature>
<gene>
    <name evidence="2" type="ORF">PILCRDRAFT_735570</name>
</gene>
<reference evidence="3" key="2">
    <citation type="submission" date="2015-01" db="EMBL/GenBank/DDBJ databases">
        <title>Evolutionary Origins and Diversification of the Mycorrhizal Mutualists.</title>
        <authorList>
            <consortium name="DOE Joint Genome Institute"/>
            <consortium name="Mycorrhizal Genomics Consortium"/>
            <person name="Kohler A."/>
            <person name="Kuo A."/>
            <person name="Nagy L.G."/>
            <person name="Floudas D."/>
            <person name="Copeland A."/>
            <person name="Barry K.W."/>
            <person name="Cichocki N."/>
            <person name="Veneault-Fourrey C."/>
            <person name="LaButti K."/>
            <person name="Lindquist E.A."/>
            <person name="Lipzen A."/>
            <person name="Lundell T."/>
            <person name="Morin E."/>
            <person name="Murat C."/>
            <person name="Riley R."/>
            <person name="Ohm R."/>
            <person name="Sun H."/>
            <person name="Tunlid A."/>
            <person name="Henrissat B."/>
            <person name="Grigoriev I.V."/>
            <person name="Hibbett D.S."/>
            <person name="Martin F."/>
        </authorList>
    </citation>
    <scope>NUCLEOTIDE SEQUENCE [LARGE SCALE GENOMIC DNA]</scope>
    <source>
        <strain evidence="3">F 1598</strain>
    </source>
</reference>
<feature type="compositionally biased region" description="Basic and acidic residues" evidence="1">
    <location>
        <begin position="58"/>
        <end position="70"/>
    </location>
</feature>
<sequence length="156" mass="18047">MDKVEIVFKHFIDIKRAHDLEYAAMMHADPKSKGRGRKKTADQSTHTSSQVKEGDDEELRKDGEMIRDGSKTPNMFEESPSCIYGEMRRYWLQGLNWMVSLHNNSLNDNLADEMPRQNSSYDLFPLLSQMSLGIVSRHLIVVPKTALRNWACEFKQ</sequence>
<keyword evidence="3" id="KW-1185">Reference proteome</keyword>
<organism evidence="2 3">
    <name type="scientific">Piloderma croceum (strain F 1598)</name>
    <dbReference type="NCBI Taxonomy" id="765440"/>
    <lineage>
        <taxon>Eukaryota</taxon>
        <taxon>Fungi</taxon>
        <taxon>Dikarya</taxon>
        <taxon>Basidiomycota</taxon>
        <taxon>Agaricomycotina</taxon>
        <taxon>Agaricomycetes</taxon>
        <taxon>Agaricomycetidae</taxon>
        <taxon>Atheliales</taxon>
        <taxon>Atheliaceae</taxon>
        <taxon>Piloderma</taxon>
    </lineage>
</organism>
<protein>
    <recommendedName>
        <fullName evidence="4">SNF2 N-terminal domain-containing protein</fullName>
    </recommendedName>
</protein>
<dbReference type="AlphaFoldDB" id="A0A0C3EJZ5"/>
<dbReference type="Gene3D" id="3.40.50.10810">
    <property type="entry name" value="Tandem AAA-ATPase domain"/>
    <property type="match status" value="1"/>
</dbReference>
<evidence type="ECO:0000256" key="1">
    <source>
        <dbReference type="SAM" id="MobiDB-lite"/>
    </source>
</evidence>